<accession>W2S7V0</accession>
<dbReference type="HOGENOM" id="CLU_2497844_0_0_1"/>
<dbReference type="eggNOG" id="ENOG502TG6Z">
    <property type="taxonomic scope" value="Eukaryota"/>
</dbReference>
<keyword evidence="2" id="KW-1185">Reference proteome</keyword>
<reference evidence="1 2" key="1">
    <citation type="submission" date="2013-03" db="EMBL/GenBank/DDBJ databases">
        <title>The Genome Sequence of Phialophora europaea CBS 101466.</title>
        <authorList>
            <consortium name="The Broad Institute Genomics Platform"/>
            <person name="Cuomo C."/>
            <person name="de Hoog S."/>
            <person name="Gorbushina A."/>
            <person name="Walker B."/>
            <person name="Young S.K."/>
            <person name="Zeng Q."/>
            <person name="Gargeya S."/>
            <person name="Fitzgerald M."/>
            <person name="Haas B."/>
            <person name="Abouelleil A."/>
            <person name="Allen A.W."/>
            <person name="Alvarado L."/>
            <person name="Arachchi H.M."/>
            <person name="Berlin A.M."/>
            <person name="Chapman S.B."/>
            <person name="Gainer-Dewar J."/>
            <person name="Goldberg J."/>
            <person name="Griggs A."/>
            <person name="Gujja S."/>
            <person name="Hansen M."/>
            <person name="Howarth C."/>
            <person name="Imamovic A."/>
            <person name="Ireland A."/>
            <person name="Larimer J."/>
            <person name="McCowan C."/>
            <person name="Murphy C."/>
            <person name="Pearson M."/>
            <person name="Poon T.W."/>
            <person name="Priest M."/>
            <person name="Roberts A."/>
            <person name="Saif S."/>
            <person name="Shea T."/>
            <person name="Sisk P."/>
            <person name="Sykes S."/>
            <person name="Wortman J."/>
            <person name="Nusbaum C."/>
            <person name="Birren B."/>
        </authorList>
    </citation>
    <scope>NUCLEOTIDE SEQUENCE [LARGE SCALE GENOMIC DNA]</scope>
    <source>
        <strain evidence="1 2">CBS 101466</strain>
    </source>
</reference>
<protein>
    <submittedName>
        <fullName evidence="1">Uncharacterized protein</fullName>
    </submittedName>
</protein>
<evidence type="ECO:0000313" key="1">
    <source>
        <dbReference type="EMBL" id="ETN44752.1"/>
    </source>
</evidence>
<dbReference type="InParanoid" id="W2S7V0"/>
<proteinExistence type="predicted"/>
<dbReference type="VEuPathDB" id="FungiDB:HMPREF1541_10422"/>
<gene>
    <name evidence="1" type="ORF">HMPREF1541_10422</name>
</gene>
<dbReference type="AlphaFoldDB" id="W2S7V0"/>
<dbReference type="RefSeq" id="XP_008713315.1">
    <property type="nucleotide sequence ID" value="XM_008715093.1"/>
</dbReference>
<dbReference type="EMBL" id="KB822714">
    <property type="protein sequence ID" value="ETN44752.1"/>
    <property type="molecule type" value="Genomic_DNA"/>
</dbReference>
<organism evidence="1 2">
    <name type="scientific">Cyphellophora europaea (strain CBS 101466)</name>
    <name type="common">Phialophora europaea</name>
    <dbReference type="NCBI Taxonomy" id="1220924"/>
    <lineage>
        <taxon>Eukaryota</taxon>
        <taxon>Fungi</taxon>
        <taxon>Dikarya</taxon>
        <taxon>Ascomycota</taxon>
        <taxon>Pezizomycotina</taxon>
        <taxon>Eurotiomycetes</taxon>
        <taxon>Chaetothyriomycetidae</taxon>
        <taxon>Chaetothyriales</taxon>
        <taxon>Cyphellophoraceae</taxon>
        <taxon>Cyphellophora</taxon>
    </lineage>
</organism>
<sequence length="86" mass="9879">MAQNWHVDGRERGAVGNNLYPFYDNNPVWEINEYPCHTSVISTRAFNHDTYLMRHPAGEARLHNVVQIDGRCLILAAELTFHDEVA</sequence>
<dbReference type="GeneID" id="19977761"/>
<dbReference type="OrthoDB" id="4810622at2759"/>
<dbReference type="Proteomes" id="UP000030752">
    <property type="component" value="Unassembled WGS sequence"/>
</dbReference>
<name>W2S7V0_CYPE1</name>
<evidence type="ECO:0000313" key="2">
    <source>
        <dbReference type="Proteomes" id="UP000030752"/>
    </source>
</evidence>